<evidence type="ECO:0000313" key="2">
    <source>
        <dbReference type="EMBL" id="MEX6634085.1"/>
    </source>
</evidence>
<gene>
    <name evidence="2" type="ORF">ABFZ84_11055</name>
</gene>
<comment type="caution">
    <text evidence="2">The sequence shown here is derived from an EMBL/GenBank/DDBJ whole genome shotgun (WGS) entry which is preliminary data.</text>
</comment>
<dbReference type="Pfam" id="PF10722">
    <property type="entry name" value="YbjN"/>
    <property type="match status" value="1"/>
</dbReference>
<dbReference type="Proteomes" id="UP001560685">
    <property type="component" value="Unassembled WGS sequence"/>
</dbReference>
<feature type="signal peptide" evidence="1">
    <location>
        <begin position="1"/>
        <end position="23"/>
    </location>
</feature>
<dbReference type="InterPro" id="IPR019660">
    <property type="entry name" value="Put_sensory_transdc_reg_YbjN"/>
</dbReference>
<reference evidence="2 3" key="1">
    <citation type="submission" date="2024-05" db="EMBL/GenBank/DDBJ databases">
        <title>Three bacterial strains, DH-69, EH-24, and ECK-19 isolated from coastal sediments.</title>
        <authorList>
            <person name="Ye Y.-Q."/>
            <person name="Du Z.-J."/>
        </authorList>
    </citation>
    <scope>NUCLEOTIDE SEQUENCE [LARGE SCALE GENOMIC DNA]</scope>
    <source>
        <strain evidence="2 3">ECK-19</strain>
    </source>
</reference>
<dbReference type="EMBL" id="JBEHZE010000001">
    <property type="protein sequence ID" value="MEX6634085.1"/>
    <property type="molecule type" value="Genomic_DNA"/>
</dbReference>
<name>A0ABV3Z5J8_9PROT</name>
<organism evidence="2 3">
    <name type="scientific">Hyphococcus lacteus</name>
    <dbReference type="NCBI Taxonomy" id="3143536"/>
    <lineage>
        <taxon>Bacteria</taxon>
        <taxon>Pseudomonadati</taxon>
        <taxon>Pseudomonadota</taxon>
        <taxon>Alphaproteobacteria</taxon>
        <taxon>Parvularculales</taxon>
        <taxon>Parvularculaceae</taxon>
        <taxon>Hyphococcus</taxon>
    </lineage>
</organism>
<evidence type="ECO:0000256" key="1">
    <source>
        <dbReference type="SAM" id="SignalP"/>
    </source>
</evidence>
<keyword evidence="1" id="KW-0732">Signal</keyword>
<accession>A0ABV3Z5J8</accession>
<keyword evidence="3" id="KW-1185">Reference proteome</keyword>
<dbReference type="RefSeq" id="WP_369314076.1">
    <property type="nucleotide sequence ID" value="NZ_JBEHZE010000001.1"/>
</dbReference>
<protein>
    <submittedName>
        <fullName evidence="2">YbjN domain-containing protein</fullName>
    </submittedName>
</protein>
<proteinExistence type="predicted"/>
<feature type="chain" id="PRO_5045100388" evidence="1">
    <location>
        <begin position="24"/>
        <end position="150"/>
    </location>
</feature>
<sequence>MRGFLAVAVVIVMAFAPLSSAFAAKVSKDEIEQKLSTQGYAVQDMGPNTLFVRVANYDVRIDIQGPDGDISYRAWLFEVDGKNVSYKVLNQFNNDVKFGRVYIDQDGDVTLQMDRNGAGGASIENIESDFDVFLMLINSFMDHLESQVIA</sequence>
<evidence type="ECO:0000313" key="3">
    <source>
        <dbReference type="Proteomes" id="UP001560685"/>
    </source>
</evidence>